<dbReference type="InterPro" id="IPR010985">
    <property type="entry name" value="Ribbon_hlx_hlx"/>
</dbReference>
<dbReference type="InterPro" id="IPR002145">
    <property type="entry name" value="CopG"/>
</dbReference>
<name>A0A3B1DDE5_9ZZZZ</name>
<reference evidence="2" key="1">
    <citation type="submission" date="2018-06" db="EMBL/GenBank/DDBJ databases">
        <authorList>
            <person name="Zhirakovskaya E."/>
        </authorList>
    </citation>
    <scope>NUCLEOTIDE SEQUENCE</scope>
</reference>
<evidence type="ECO:0000259" key="1">
    <source>
        <dbReference type="Pfam" id="PF01402"/>
    </source>
</evidence>
<accession>A0A3B1DDE5</accession>
<proteinExistence type="predicted"/>
<dbReference type="AlphaFoldDB" id="A0A3B1DDE5"/>
<dbReference type="Pfam" id="PF01402">
    <property type="entry name" value="RHH_1"/>
    <property type="match status" value="1"/>
</dbReference>
<dbReference type="Gene3D" id="1.10.1220.10">
    <property type="entry name" value="Met repressor-like"/>
    <property type="match status" value="1"/>
</dbReference>
<dbReference type="EMBL" id="UOGJ01000012">
    <property type="protein sequence ID" value="VAX34873.1"/>
    <property type="molecule type" value="Genomic_DNA"/>
</dbReference>
<dbReference type="SUPFAM" id="SSF47598">
    <property type="entry name" value="Ribbon-helix-helix"/>
    <property type="match status" value="1"/>
</dbReference>
<dbReference type="InterPro" id="IPR013321">
    <property type="entry name" value="Arc_rbn_hlx_hlx"/>
</dbReference>
<sequence length="82" mass="9667">MNVKTSISIDEKLFKGLEEIAEDWHVSRSDIFSQAVTQFLERQRNLKIFKELNKVYANPPSDEDKQFQQEALKHSLKAVDEW</sequence>
<organism evidence="2">
    <name type="scientific">hydrothermal vent metagenome</name>
    <dbReference type="NCBI Taxonomy" id="652676"/>
    <lineage>
        <taxon>unclassified sequences</taxon>
        <taxon>metagenomes</taxon>
        <taxon>ecological metagenomes</taxon>
    </lineage>
</organism>
<evidence type="ECO:0000313" key="2">
    <source>
        <dbReference type="EMBL" id="VAX34873.1"/>
    </source>
</evidence>
<feature type="domain" description="Ribbon-helix-helix protein CopG" evidence="1">
    <location>
        <begin position="4"/>
        <end position="43"/>
    </location>
</feature>
<gene>
    <name evidence="2" type="ORF">MNBD_UNCLBAC01-1543</name>
</gene>
<protein>
    <recommendedName>
        <fullName evidence="1">Ribbon-helix-helix protein CopG domain-containing protein</fullName>
    </recommendedName>
</protein>
<dbReference type="GO" id="GO:0006355">
    <property type="term" value="P:regulation of DNA-templated transcription"/>
    <property type="evidence" value="ECO:0007669"/>
    <property type="project" value="InterPro"/>
</dbReference>